<gene>
    <name evidence="1" type="ORF">E2562_031342</name>
</gene>
<accession>A0A6G1D8J6</accession>
<dbReference type="AlphaFoldDB" id="A0A6G1D8J6"/>
<comment type="caution">
    <text evidence="1">The sequence shown here is derived from an EMBL/GenBank/DDBJ whole genome shotgun (WGS) entry which is preliminary data.</text>
</comment>
<sequence>MAEKVGVGFEGEAAEADSSSILVTKPAGMPLERMWLTSRQPRGSLAAWGREGVGGGSPHAVLTGYKRRQQQWTDAWPPPAATLVSSPRNLLDSRGVHRAGKTAGDTRKKLMACMT</sequence>
<evidence type="ECO:0000313" key="1">
    <source>
        <dbReference type="EMBL" id="KAF0909085.1"/>
    </source>
</evidence>
<name>A0A6G1D8J6_9ORYZ</name>
<proteinExistence type="predicted"/>
<dbReference type="EMBL" id="SPHZ02000007">
    <property type="protein sequence ID" value="KAF0909085.1"/>
    <property type="molecule type" value="Genomic_DNA"/>
</dbReference>
<protein>
    <submittedName>
        <fullName evidence="1">Uncharacterized protein</fullName>
    </submittedName>
</protein>
<reference evidence="1 2" key="1">
    <citation type="submission" date="2019-11" db="EMBL/GenBank/DDBJ databases">
        <title>Whole genome sequence of Oryza granulata.</title>
        <authorList>
            <person name="Li W."/>
        </authorList>
    </citation>
    <scope>NUCLEOTIDE SEQUENCE [LARGE SCALE GENOMIC DNA]</scope>
    <source>
        <strain evidence="2">cv. Menghai</strain>
        <tissue evidence="1">Leaf</tissue>
    </source>
</reference>
<organism evidence="1 2">
    <name type="scientific">Oryza meyeriana var. granulata</name>
    <dbReference type="NCBI Taxonomy" id="110450"/>
    <lineage>
        <taxon>Eukaryota</taxon>
        <taxon>Viridiplantae</taxon>
        <taxon>Streptophyta</taxon>
        <taxon>Embryophyta</taxon>
        <taxon>Tracheophyta</taxon>
        <taxon>Spermatophyta</taxon>
        <taxon>Magnoliopsida</taxon>
        <taxon>Liliopsida</taxon>
        <taxon>Poales</taxon>
        <taxon>Poaceae</taxon>
        <taxon>BOP clade</taxon>
        <taxon>Oryzoideae</taxon>
        <taxon>Oryzeae</taxon>
        <taxon>Oryzinae</taxon>
        <taxon>Oryza</taxon>
        <taxon>Oryza meyeriana</taxon>
    </lineage>
</organism>
<evidence type="ECO:0000313" key="2">
    <source>
        <dbReference type="Proteomes" id="UP000479710"/>
    </source>
</evidence>
<keyword evidence="2" id="KW-1185">Reference proteome</keyword>
<dbReference type="Proteomes" id="UP000479710">
    <property type="component" value="Unassembled WGS sequence"/>
</dbReference>